<organism evidence="1 2">
    <name type="scientific">Chlorobaculum tepidum (strain ATCC 49652 / DSM 12025 / NBRC 103806 / TLS)</name>
    <name type="common">Chlorobium tepidum</name>
    <dbReference type="NCBI Taxonomy" id="194439"/>
    <lineage>
        <taxon>Bacteria</taxon>
        <taxon>Pseudomonadati</taxon>
        <taxon>Chlorobiota</taxon>
        <taxon>Chlorobiia</taxon>
        <taxon>Chlorobiales</taxon>
        <taxon>Chlorobiaceae</taxon>
        <taxon>Chlorobaculum</taxon>
    </lineage>
</organism>
<protein>
    <submittedName>
        <fullName evidence="1">Uncharacterized protein</fullName>
    </submittedName>
</protein>
<evidence type="ECO:0000313" key="2">
    <source>
        <dbReference type="Proteomes" id="UP000001007"/>
    </source>
</evidence>
<dbReference type="STRING" id="194439.CT1322"/>
<name>Q8KCT8_CHLTE</name>
<gene>
    <name evidence="1" type="ordered locus">CT1322</name>
</gene>
<dbReference type="KEGG" id="cte:CT1322"/>
<reference evidence="1 2" key="1">
    <citation type="journal article" date="2002" name="Proc. Natl. Acad. Sci. U.S.A.">
        <title>The complete genome sequence of Chlorobium tepidum TLS, a photosynthetic, anaerobic, green-sulfur bacterium.</title>
        <authorList>
            <person name="Eisen J.A."/>
            <person name="Nelson K.E."/>
            <person name="Paulsen I.T."/>
            <person name="Heidelberg J.F."/>
            <person name="Wu M."/>
            <person name="Dodson R.J."/>
            <person name="Deboy R."/>
            <person name="Gwinn M.L."/>
            <person name="Nelson W.C."/>
            <person name="Haft D.H."/>
            <person name="Hickey E.K."/>
            <person name="Peterson J.D."/>
            <person name="Durkin A.S."/>
            <person name="Kolonay J.L."/>
            <person name="Yang F."/>
            <person name="Holt I."/>
            <person name="Umayam L.A."/>
            <person name="Mason T."/>
            <person name="Brenner M."/>
            <person name="Shea T.P."/>
            <person name="Parksey D."/>
            <person name="Nierman W.C."/>
            <person name="Feldblyum T.V."/>
            <person name="Hansen C.L."/>
            <person name="Craven M.B."/>
            <person name="Radune D."/>
            <person name="Vamathevan J."/>
            <person name="Khouri H."/>
            <person name="White O."/>
            <person name="Gruber T.M."/>
            <person name="Ketchum K.A."/>
            <person name="Venter J.C."/>
            <person name="Tettelin H."/>
            <person name="Bryant D.A."/>
            <person name="Fraser C.M."/>
        </authorList>
    </citation>
    <scope>NUCLEOTIDE SEQUENCE [LARGE SCALE GENOMIC DNA]</scope>
    <source>
        <strain evidence="2">ATCC 49652 / DSM 12025 / NBRC 103806 / TLS</strain>
    </source>
</reference>
<sequence>MHQDRTPGRGKVMARVNGSVWFEMKNPARRKVLRDFFCGKTITVW</sequence>
<proteinExistence type="predicted"/>
<dbReference type="AlphaFoldDB" id="Q8KCT8"/>
<dbReference type="HOGENOM" id="CLU_3197768_0_0_10"/>
<evidence type="ECO:0000313" key="1">
    <source>
        <dbReference type="EMBL" id="AAM72552.1"/>
    </source>
</evidence>
<keyword evidence="2" id="KW-1185">Reference proteome</keyword>
<dbReference type="Proteomes" id="UP000001007">
    <property type="component" value="Chromosome"/>
</dbReference>
<accession>Q8KCT8</accession>
<dbReference type="EMBL" id="AE006470">
    <property type="protein sequence ID" value="AAM72552.1"/>
    <property type="molecule type" value="Genomic_DNA"/>
</dbReference>
<dbReference type="EnsemblBacteria" id="AAM72552">
    <property type="protein sequence ID" value="AAM72552"/>
    <property type="gene ID" value="CT1322"/>
</dbReference>